<dbReference type="InterPro" id="IPR029063">
    <property type="entry name" value="SAM-dependent_MTases_sf"/>
</dbReference>
<dbReference type="CDD" id="cd02440">
    <property type="entry name" value="AdoMet_MTases"/>
    <property type="match status" value="1"/>
</dbReference>
<dbReference type="Pfam" id="PF13649">
    <property type="entry name" value="Methyltransf_25"/>
    <property type="match status" value="1"/>
</dbReference>
<name>A0A3B0U6J7_9ZZZZ</name>
<organism evidence="2">
    <name type="scientific">hydrothermal vent metagenome</name>
    <dbReference type="NCBI Taxonomy" id="652676"/>
    <lineage>
        <taxon>unclassified sequences</taxon>
        <taxon>metagenomes</taxon>
        <taxon>ecological metagenomes</taxon>
    </lineage>
</organism>
<proteinExistence type="predicted"/>
<reference evidence="2" key="1">
    <citation type="submission" date="2018-06" db="EMBL/GenBank/DDBJ databases">
        <authorList>
            <person name="Zhirakovskaya E."/>
        </authorList>
    </citation>
    <scope>NUCLEOTIDE SEQUENCE</scope>
</reference>
<sequence>MDLWWNARLEMILDKMDTYKPNRTINKKQHWDDIYANSPQEKLGWFENDLSPTIQLLSKTGLDTTARTLIIGAGSTTLVDELIKQEYSNIIATDISKVALDNLQQRVNNLSIEYIIDDLTKPSKLSSIEPIDLWIDRAVLHFFTEENERTTYFNLLKRKVKEGGFVLLAQFSLNGASKCSGLPLYRYSKEMLQSSLGDRFSLIDSFDYIYTMPSGDIRPYIYTLFKYKSRLY</sequence>
<protein>
    <recommendedName>
        <fullName evidence="1">Methyltransferase domain-containing protein</fullName>
    </recommendedName>
</protein>
<evidence type="ECO:0000259" key="1">
    <source>
        <dbReference type="Pfam" id="PF13649"/>
    </source>
</evidence>
<accession>A0A3B0U6J7</accession>
<dbReference type="AlphaFoldDB" id="A0A3B0U6J7"/>
<evidence type="ECO:0000313" key="2">
    <source>
        <dbReference type="EMBL" id="VAW25968.1"/>
    </source>
</evidence>
<dbReference type="EMBL" id="UOES01000043">
    <property type="protein sequence ID" value="VAW25968.1"/>
    <property type="molecule type" value="Genomic_DNA"/>
</dbReference>
<feature type="domain" description="Methyltransferase" evidence="1">
    <location>
        <begin position="71"/>
        <end position="164"/>
    </location>
</feature>
<dbReference type="Gene3D" id="3.40.50.150">
    <property type="entry name" value="Vaccinia Virus protein VP39"/>
    <property type="match status" value="1"/>
</dbReference>
<dbReference type="SUPFAM" id="SSF53335">
    <property type="entry name" value="S-adenosyl-L-methionine-dependent methyltransferases"/>
    <property type="match status" value="1"/>
</dbReference>
<dbReference type="InterPro" id="IPR041698">
    <property type="entry name" value="Methyltransf_25"/>
</dbReference>
<gene>
    <name evidence="2" type="ORF">MNBD_BACTEROID06-887</name>
</gene>